<evidence type="ECO:0008006" key="4">
    <source>
        <dbReference type="Google" id="ProtNLM"/>
    </source>
</evidence>
<dbReference type="Proteomes" id="UP000045978">
    <property type="component" value="Unassembled WGS sequence"/>
</dbReference>
<gene>
    <name evidence="2" type="ORF">XTPLMG730_0191</name>
</gene>
<keyword evidence="1" id="KW-0812">Transmembrane</keyword>
<sequence length="207" mass="21586">MANRYDQALRYAGPLLALVAVAAVVGFGLSLPGYLPWSHPVALLGASGIAHAWAFDLLAFVLPGALAVALALRLLQRSGRAAPWSLRVGGQLLLLAGLAFAGMGLLPLDPADLESRATQLHASAWLLWVVALVAAASLLGVGAWRQPGARGWARAALAVALLAALGAFALDALLSAALAQRLVFALWWAWLALLACWRGPQALPRRG</sequence>
<organism evidence="2 3">
    <name type="scientific">Xanthomonas graminis pv. phlei</name>
    <dbReference type="NCBI Taxonomy" id="487906"/>
    <lineage>
        <taxon>Bacteria</taxon>
        <taxon>Pseudomonadati</taxon>
        <taxon>Pseudomonadota</taxon>
        <taxon>Gammaproteobacteria</taxon>
        <taxon>Lysobacterales</taxon>
        <taxon>Lysobacteraceae</taxon>
        <taxon>Xanthomonas</taxon>
        <taxon>Xanthomonas translucens group</taxon>
        <taxon>Xanthomonas graminis</taxon>
    </lineage>
</organism>
<evidence type="ECO:0000256" key="1">
    <source>
        <dbReference type="SAM" id="Phobius"/>
    </source>
</evidence>
<dbReference type="EMBL" id="CXOJ01000003">
    <property type="protein sequence ID" value="CTP82739.1"/>
    <property type="molecule type" value="Genomic_DNA"/>
</dbReference>
<feature type="transmembrane region" description="Helical" evidence="1">
    <location>
        <begin position="12"/>
        <end position="31"/>
    </location>
</feature>
<keyword evidence="1" id="KW-0472">Membrane</keyword>
<feature type="transmembrane region" description="Helical" evidence="1">
    <location>
        <begin position="176"/>
        <end position="197"/>
    </location>
</feature>
<feature type="transmembrane region" description="Helical" evidence="1">
    <location>
        <begin position="51"/>
        <end position="72"/>
    </location>
</feature>
<feature type="transmembrane region" description="Helical" evidence="1">
    <location>
        <begin position="125"/>
        <end position="144"/>
    </location>
</feature>
<dbReference type="Pfam" id="PF06197">
    <property type="entry name" value="DUF998"/>
    <property type="match status" value="1"/>
</dbReference>
<dbReference type="AlphaFoldDB" id="A0A0K2ZF08"/>
<accession>A0A0K2ZF08</accession>
<reference evidence="2 3" key="1">
    <citation type="submission" date="2015-07" db="EMBL/GenBank/DDBJ databases">
        <authorList>
            <person name="Noorani M."/>
        </authorList>
    </citation>
    <scope>NUCLEOTIDE SEQUENCE [LARGE SCALE GENOMIC DNA]</scope>
    <source>
        <strain evidence="2">LMG730</strain>
    </source>
</reference>
<feature type="transmembrane region" description="Helical" evidence="1">
    <location>
        <begin position="84"/>
        <end position="105"/>
    </location>
</feature>
<keyword evidence="1" id="KW-1133">Transmembrane helix</keyword>
<dbReference type="InterPro" id="IPR009339">
    <property type="entry name" value="DUF998"/>
</dbReference>
<feature type="transmembrane region" description="Helical" evidence="1">
    <location>
        <begin position="151"/>
        <end position="170"/>
    </location>
</feature>
<evidence type="ECO:0000313" key="3">
    <source>
        <dbReference type="Proteomes" id="UP000045978"/>
    </source>
</evidence>
<protein>
    <recommendedName>
        <fullName evidence="4">DUF998 domain-containing protein</fullName>
    </recommendedName>
</protein>
<proteinExistence type="predicted"/>
<dbReference type="RefSeq" id="WP_053836887.1">
    <property type="nucleotide sequence ID" value="NZ_CP076251.1"/>
</dbReference>
<name>A0A0K2ZF08_9XANT</name>
<evidence type="ECO:0000313" key="2">
    <source>
        <dbReference type="EMBL" id="CTP82739.1"/>
    </source>
</evidence>